<accession>A0A0P9M622</accession>
<feature type="chain" id="PRO_5030014172" evidence="2">
    <location>
        <begin position="17"/>
        <end position="120"/>
    </location>
</feature>
<feature type="signal peptide" evidence="2">
    <location>
        <begin position="1"/>
        <end position="16"/>
    </location>
</feature>
<evidence type="ECO:0000259" key="3">
    <source>
        <dbReference type="Pfam" id="PF14346"/>
    </source>
</evidence>
<dbReference type="EMBL" id="RBOV01000060">
    <property type="protein sequence ID" value="RMN14204.1"/>
    <property type="molecule type" value="Genomic_DNA"/>
</dbReference>
<dbReference type="Proteomes" id="UP000271468">
    <property type="component" value="Unassembled WGS sequence"/>
</dbReference>
<keyword evidence="4" id="KW-0449">Lipoprotein</keyword>
<dbReference type="PROSITE" id="PS51257">
    <property type="entry name" value="PROKAR_LIPOPROTEIN"/>
    <property type="match status" value="1"/>
</dbReference>
<gene>
    <name evidence="4" type="ORF">ALQ65_02193</name>
</gene>
<dbReference type="Pfam" id="PF14346">
    <property type="entry name" value="DUF4398"/>
    <property type="match status" value="1"/>
</dbReference>
<feature type="domain" description="DUF4398" evidence="3">
    <location>
        <begin position="30"/>
        <end position="105"/>
    </location>
</feature>
<keyword evidence="2" id="KW-0732">Signal</keyword>
<evidence type="ECO:0000313" key="5">
    <source>
        <dbReference type="Proteomes" id="UP000271468"/>
    </source>
</evidence>
<organism evidence="4 5">
    <name type="scientific">Pseudomonas syringae pv. coriandricola</name>
    <dbReference type="NCBI Taxonomy" id="264453"/>
    <lineage>
        <taxon>Bacteria</taxon>
        <taxon>Pseudomonadati</taxon>
        <taxon>Pseudomonadota</taxon>
        <taxon>Gammaproteobacteria</taxon>
        <taxon>Pseudomonadales</taxon>
        <taxon>Pseudomonadaceae</taxon>
        <taxon>Pseudomonas</taxon>
    </lineage>
</organism>
<dbReference type="AlphaFoldDB" id="A0A0P9M622"/>
<evidence type="ECO:0000313" key="4">
    <source>
        <dbReference type="EMBL" id="RMN14204.1"/>
    </source>
</evidence>
<feature type="coiled-coil region" evidence="1">
    <location>
        <begin position="72"/>
        <end position="115"/>
    </location>
</feature>
<dbReference type="Gene3D" id="1.20.1270.390">
    <property type="match status" value="1"/>
</dbReference>
<reference evidence="4 5" key="1">
    <citation type="submission" date="2018-08" db="EMBL/GenBank/DDBJ databases">
        <title>Recombination of ecologically and evolutionarily significant loci maintains genetic cohesion in the Pseudomonas syringae species complex.</title>
        <authorList>
            <person name="Dillon M."/>
            <person name="Thakur S."/>
            <person name="Almeida R.N.D."/>
            <person name="Weir B.S."/>
            <person name="Guttman D.S."/>
        </authorList>
    </citation>
    <scope>NUCLEOTIDE SEQUENCE [LARGE SCALE GENOMIC DNA]</scope>
    <source>
        <strain evidence="4 5">ICMP 12341</strain>
    </source>
</reference>
<protein>
    <submittedName>
        <fullName evidence="4">Putative lipoprotein</fullName>
    </submittedName>
</protein>
<dbReference type="InterPro" id="IPR025511">
    <property type="entry name" value="DUF4398"/>
</dbReference>
<proteinExistence type="predicted"/>
<sequence length="120" mass="13151">MFFVSIRLSIAVTAIAILVGCASDPVPTEQFKLTEQALQQAKAVGATDDQPEMETALSSFAEARAAMAAQSYKQARMNAERAELDARLAEARVLTLKSQEQVNQLNTRLNRLRKQLGEAQ</sequence>
<name>A0A0P9M622_9PSED</name>
<evidence type="ECO:0000256" key="1">
    <source>
        <dbReference type="SAM" id="Coils"/>
    </source>
</evidence>
<keyword evidence="1" id="KW-0175">Coiled coil</keyword>
<comment type="caution">
    <text evidence="4">The sequence shown here is derived from an EMBL/GenBank/DDBJ whole genome shotgun (WGS) entry which is preliminary data.</text>
</comment>
<evidence type="ECO:0000256" key="2">
    <source>
        <dbReference type="SAM" id="SignalP"/>
    </source>
</evidence>